<feature type="coiled-coil region" evidence="4">
    <location>
        <begin position="1693"/>
        <end position="1720"/>
    </location>
</feature>
<organism evidence="7 8">
    <name type="scientific">Tetrahymena thermophila (strain SB210)</name>
    <dbReference type="NCBI Taxonomy" id="312017"/>
    <lineage>
        <taxon>Eukaryota</taxon>
        <taxon>Sar</taxon>
        <taxon>Alveolata</taxon>
        <taxon>Ciliophora</taxon>
        <taxon>Intramacronucleata</taxon>
        <taxon>Oligohymenophorea</taxon>
        <taxon>Hymenostomatida</taxon>
        <taxon>Tetrahymenina</taxon>
        <taxon>Tetrahymenidae</taxon>
        <taxon>Tetrahymena</taxon>
    </lineage>
</organism>
<dbReference type="GO" id="GO:0045053">
    <property type="term" value="P:protein retention in Golgi apparatus"/>
    <property type="evidence" value="ECO:0007669"/>
    <property type="project" value="TreeGrafter"/>
</dbReference>
<feature type="domain" description="PH" evidence="6">
    <location>
        <begin position="799"/>
        <end position="895"/>
    </location>
</feature>
<gene>
    <name evidence="7" type="ORF">TTHERM_00254560</name>
</gene>
<dbReference type="PROSITE" id="PS50003">
    <property type="entry name" value="PH_DOMAIN"/>
    <property type="match status" value="1"/>
</dbReference>
<dbReference type="InterPro" id="IPR026847">
    <property type="entry name" value="VPS13"/>
</dbReference>
<dbReference type="Pfam" id="PF25036">
    <property type="entry name" value="VPS13_VAB"/>
    <property type="match status" value="1"/>
</dbReference>
<dbReference type="Pfam" id="PF00169">
    <property type="entry name" value="PH"/>
    <property type="match status" value="1"/>
</dbReference>
<reference evidence="8" key="1">
    <citation type="journal article" date="2006" name="PLoS Biol.">
        <title>Macronuclear genome sequence of the ciliate Tetrahymena thermophila, a model eukaryote.</title>
        <authorList>
            <person name="Eisen J.A."/>
            <person name="Coyne R.S."/>
            <person name="Wu M."/>
            <person name="Wu D."/>
            <person name="Thiagarajan M."/>
            <person name="Wortman J.R."/>
            <person name="Badger J.H."/>
            <person name="Ren Q."/>
            <person name="Amedeo P."/>
            <person name="Jones K.M."/>
            <person name="Tallon L.J."/>
            <person name="Delcher A.L."/>
            <person name="Salzberg S.L."/>
            <person name="Silva J.C."/>
            <person name="Haas B.J."/>
            <person name="Majoros W.H."/>
            <person name="Farzad M."/>
            <person name="Carlton J.M."/>
            <person name="Smith R.K. Jr."/>
            <person name="Garg J."/>
            <person name="Pearlman R.E."/>
            <person name="Karrer K.M."/>
            <person name="Sun L."/>
            <person name="Manning G."/>
            <person name="Elde N.C."/>
            <person name="Turkewitz A.P."/>
            <person name="Asai D.J."/>
            <person name="Wilkes D.E."/>
            <person name="Wang Y."/>
            <person name="Cai H."/>
            <person name="Collins K."/>
            <person name="Stewart B.A."/>
            <person name="Lee S.R."/>
            <person name="Wilamowska K."/>
            <person name="Weinberg Z."/>
            <person name="Ruzzo W.L."/>
            <person name="Wloga D."/>
            <person name="Gaertig J."/>
            <person name="Frankel J."/>
            <person name="Tsao C.-C."/>
            <person name="Gorovsky M.A."/>
            <person name="Keeling P.J."/>
            <person name="Waller R.F."/>
            <person name="Patron N.J."/>
            <person name="Cherry J.M."/>
            <person name="Stover N.A."/>
            <person name="Krieger C.J."/>
            <person name="del Toro C."/>
            <person name="Ryder H.F."/>
            <person name="Williamson S.C."/>
            <person name="Barbeau R.A."/>
            <person name="Hamilton E.P."/>
            <person name="Orias E."/>
        </authorList>
    </citation>
    <scope>NUCLEOTIDE SEQUENCE [LARGE SCALE GENOMIC DNA]</scope>
    <source>
        <strain evidence="8">SB210</strain>
    </source>
</reference>
<dbReference type="PANTHER" id="PTHR16166">
    <property type="entry name" value="VACUOLAR PROTEIN SORTING-ASSOCIATED PROTEIN VPS13"/>
    <property type="match status" value="1"/>
</dbReference>
<evidence type="ECO:0000259" key="6">
    <source>
        <dbReference type="PROSITE" id="PS50003"/>
    </source>
</evidence>
<dbReference type="PANTHER" id="PTHR16166:SF93">
    <property type="entry name" value="INTERMEMBRANE LIPID TRANSFER PROTEIN VPS13"/>
    <property type="match status" value="1"/>
</dbReference>
<feature type="region of interest" description="Disordered" evidence="5">
    <location>
        <begin position="1088"/>
        <end position="1121"/>
    </location>
</feature>
<proteinExistence type="inferred from homology"/>
<dbReference type="OrthoDB" id="272810at2759"/>
<keyword evidence="2" id="KW-0813">Transport</keyword>
<dbReference type="InterPro" id="IPR009543">
    <property type="entry name" value="VPS13_VAB"/>
</dbReference>
<dbReference type="eggNOG" id="KOG1809">
    <property type="taxonomic scope" value="Eukaryota"/>
</dbReference>
<evidence type="ECO:0000313" key="7">
    <source>
        <dbReference type="EMBL" id="EAR98864.2"/>
    </source>
</evidence>
<protein>
    <submittedName>
        <fullName evidence="7">PH domain protein</fullName>
    </submittedName>
</protein>
<dbReference type="InterPro" id="IPR001849">
    <property type="entry name" value="PH_domain"/>
</dbReference>
<dbReference type="Proteomes" id="UP000009168">
    <property type="component" value="Unassembled WGS sequence"/>
</dbReference>
<evidence type="ECO:0000256" key="4">
    <source>
        <dbReference type="SAM" id="Coils"/>
    </source>
</evidence>
<dbReference type="SUPFAM" id="SSF50729">
    <property type="entry name" value="PH domain-like"/>
    <property type="match status" value="1"/>
</dbReference>
<dbReference type="Pfam" id="PF12624">
    <property type="entry name" value="VPS13_N"/>
    <property type="match status" value="1"/>
</dbReference>
<dbReference type="EMBL" id="GG662647">
    <property type="protein sequence ID" value="EAR98864.2"/>
    <property type="molecule type" value="Genomic_DNA"/>
</dbReference>
<dbReference type="SMART" id="SM00233">
    <property type="entry name" value="PH"/>
    <property type="match status" value="1"/>
</dbReference>
<keyword evidence="4" id="KW-0175">Coiled coil</keyword>
<dbReference type="HOGENOM" id="CLU_000198_0_0_1"/>
<dbReference type="GO" id="GO:0006869">
    <property type="term" value="P:lipid transport"/>
    <property type="evidence" value="ECO:0007669"/>
    <property type="project" value="UniProtKB-KW"/>
</dbReference>
<feature type="compositionally biased region" description="Polar residues" evidence="5">
    <location>
        <begin position="1088"/>
        <end position="1105"/>
    </location>
</feature>
<dbReference type="KEGG" id="tet:TTHERM_00254560"/>
<evidence type="ECO:0000256" key="2">
    <source>
        <dbReference type="ARBA" id="ARBA00022448"/>
    </source>
</evidence>
<evidence type="ECO:0000256" key="5">
    <source>
        <dbReference type="SAM" id="MobiDB-lite"/>
    </source>
</evidence>
<name>Q23QM4_TETTS</name>
<comment type="similarity">
    <text evidence="1">Belongs to the VPS13 family.</text>
</comment>
<evidence type="ECO:0000256" key="1">
    <source>
        <dbReference type="ARBA" id="ARBA00006545"/>
    </source>
</evidence>
<dbReference type="InterPro" id="IPR011993">
    <property type="entry name" value="PH-like_dom_sf"/>
</dbReference>
<keyword evidence="3" id="KW-0445">Lipid transport</keyword>
<dbReference type="GO" id="GO:0006623">
    <property type="term" value="P:protein targeting to vacuole"/>
    <property type="evidence" value="ECO:0007669"/>
    <property type="project" value="TreeGrafter"/>
</dbReference>
<keyword evidence="8" id="KW-1185">Reference proteome</keyword>
<sequence>MLKDLFTRLLNRIAGEYIVGLTKENLKQFGIFSGEVKIQNVSLNPSVIDILNLPISHQFSRIEKFELKAPIQSIGSKPVELLLDGLYLVVTPKEKKEWTFQDYNSLRLKLLNIETFTIECLQKIAAKQQEQSKSGEKDAGYMQKLTMKIVDNLQVTIKNIHVRFEDTITKRYSWGFCLDKIETFTINKDGEQTFIDRTVQANKNEPTRKLLIISNAGIYWNAHEERFIYDSPNHRRVQIMNGMIMKEGQLQTEEPVDFLLKISFQVSLIMNNKGNFEVPEIQVKLNLDSIDLHLQQRQLQQIIEQLEYAFEYAKEIAIRKKNNKNIDAQEIERLSNIFSTHHNKIMQQDKDNQTVQCLSEVEKAEYEDAVIKLDIEILQERAKKIIFEIQKAIKIKELENKKKGQKQGFMSYIFKAPKDLITEDEKNQIKQFIDENFSEEAIDAPKVIRPKEYVYCTVDLTLKGACIKLSNDLGSTVQCLLFQLNYINGNFKLREENSEVKVTLKSLQLKMIDEFLGSNTAKTLNILNPTIEKSTYPLIECTFISNPLDAPHIDKVIDIKIRSVRFNYDSHLVLRLTQFFDIQFKDEQFKQSAQEQISDQIHKEQFSLQERMKNDTVLKFNLDLDSPVIVIPLKQNGMISNQAWVINLGNLKVNTIQDVLKPNLPFEIKALDMYNIQLSKTKLTFFESIELYNNYINSSKSQQIQDHFSENSQFYNTVDDFSINLSATLVKQPAQGKIQKANILIEGGIDKINLRMNPSVYEKLLSIGDCFEIPIDELKLPRKQTLEQVEQKKNVLLSRSIKSGIIFKRGKTLKNWVRYTGVLSGGYIYLFSNSYDLKAQEVIWVKNSIITRVDESIVGFKNAFSVKNKYTDIYFACEKENATNSWIENIEKIRTQITKNVITEKDLEQFGNNQKLSSNELEKQQKNNLDQILIESHFQIGNIQLSLFDETKYSEKPFLVLKTQKLALDYFERKQKTNVGLALGGLFLSDYLYSYKDNNLNDFITSSLESDQNQNDLIQVSLIMLDKGHPEYQNVDLNIDLKFNNLTLNYKPDTLAKILTFFQAESNIDFSNKESISGNLSETMASGKISSLNSNNTKNQGSKQQESPKFKNSDSPSSKSQDLQDCSTILLQANVQINQIKIVLINFKNRLPINDLQINNINIETKLRSDEIAIKSSLGNLRVRDSTNYPNTIYSEEDWKNIQYQEILGILNKNNSSNLLEVDFRMLFEGSSKIQSDNVDTFVNLVFNSIHLNYIQAPVLRFIDYILQQFLECLENPNSFIHESEIVEKYKISFFKDLDKAQDPVLCLDKIGGKKIAELLEKPLLFKLDILIKNPLITLKPNPQSGEYLQADLGVIKVTNKVVKDSSRLLECKIKNEIKETYSDIYEVNAENMLIRVIKGDQVTEITQKFNLNVSVNLANYFYQYKYIYGNDIKIDTTIKVYNHISPIIFRISNENYNLIMKCVMHNIAYDDGCDRFLVNDWERNQKPQAVLEKMIKKQEDSKLKRTMNLAYQYFDKDGVFVQVDLENLSVFALDQENNLPFVKFTVEGMRVIQIIDENIDKEDIYDKTLKTKIYAKKLNASCFSLINGEYVESSLLGEEIVQKTYSLEELQDINVLINNENQYNVQSEYQINRQSQIQFEFELLPNDDKEMEISIQNCKVQAKVRHLLAIADFFDLDASVDAPEPVFKVELTQEQIQEKQKAEQQIKQYNKEMRQGVQTKLKINIQNFIICTPCPDEVNVIAIRCELDFNLKMQELGAKQTEKSQYYQQMSNQKNIAQQINETINMSANLKKLEIFICNQEELKTKDFKKVLKRNILLPLDLNFKKIEYLLPQENNLFSNKTSIETQLLKAVLKITFQDLTLVNQTIVIIQEDIKNQPERLSRKVEIPLQEKDKIQSEDELNVNQQTRPTTLIPKLTEEQKIKQELEQVESKLIQIAQHQVQVNEVDLFIDIQGLEIIIINDLNSSYVPVLDLNLYEMNVKFNQNNIQAKLTSSFELGAEYYNAKVGLWEPIIEKVGFTVDFIKSEVSNVKQLITIEMNPNYRTLNLTVSTQFLYLLSRINYTIRKEIIPAVRKTRESYIWSTNFSSLQHSEVQKEETSDEENLQEISPYAVRNETGYPIEIITDLNNIQNSQNIPLVSEQKIYKCYLNNFQEKNFKVDMMESKIVNDKKETFVFKKSSEQVKVKVLVPNKNLKYIQQIDLDKVRSSLRVCKNENNIKLYYVITEVKLDNFTFKKVLNISSPYQFFNGCNYVLQLTIFDENQIQKQVFNIKKNQKFPIPIDLLNGFFSVTLEKSEYKSKIYNYNVLRNSMLNQAQEIQLSDKFLILRVNQDIQNQKCTIFSLEPPYKIKNCLPKPILFQFINNNSSENKVARSKRQTDSSKNMNSGQVYEFYNCSQNIESVISLQIPNHFYSNEAKMIGNQIERVAIKDFNGNQSEISIHQKEQTVQGCKYLYIYCKGYLINESPQKLNIYTSIQKKKSECRIVGGQNQIYEEESLNTNFILFGNDTGEQLSIQDYKYDKISQPVSIGGVGTTQLDLYTLNDFLIPIYQTVGVNVSIKNVDYDQKLFSKVITISPRFILVNKTGHQIYIKQKGYDDKVTAIEKDTRIPLFWYDQSESRFLSIKLQEEANEWNWSGNLNVQELGTVNFMVRSTQDKLNVVFLRTDVRSDDSNIYIVIEKVSDKEKPYLIQNLTSSVTINLYDFNVSLLPLSENYDSAQLDQQYHFSWEHPFDREKKLYLQLIPKQKNYQLLNYNLSPDQIYLRDKLQLSPQGLNKNQFQNIYIKLSIEIDGFTRIIKFEDSYKDEPVTQQEKEELRQKIEKQIEQKHFPQNLGQPKKLSLKESQQKNQEESNSLLKNKIEQQISVYIKQIGISVVQNHRINEKPKEIIYVTIKGVEFITIKKQELMTNQLRVKLLNIDQNNSYNISNPVILTPNKYSQYNKDKTNNFFINIMVEQNLVAKNLTLFNNLVLEIDPFTIRIEDQLVNVVQDFINTVEEVQYTVESSHLSSIKNQIDESASLKKNQNKNKKFKWQECEIPPSSIPTFINQLILSNIEANLIIKGNFKTSTQSSNFFKQIFSALGVVLADIESPIKLNGIKLINCFETPSGITSKLTDHYKTQAIREVLKACGSFNIIGNPVGLFQNISTGVIDLIQKPAEGFVKGPLEGGLGIMEGASSLIKNTMAGAFNSVNKITGSLSSGVSALCMDEEYLQERERKNQIKPKNVLDGATQGITSIVSGVTKGITGVLVNPFEGAKKGGAFGLLKGVGLGIAGLITKPVSGVLDAASSVTGGIKNNIMLGDEKANEVRLRNPRVFYGREGFYKEFIEIDAAMKAILHTTSKGKYQNVDYLQAYLIDGDGENQKNNVVLVISYEIILLFDASRKKKWYFETSGFCRVELKQNGIQLYCQNEIQKLKNKSAFVAIKKDDQKEYIFNQINTLKFQLEEEKKISQLDN</sequence>
<dbReference type="GeneID" id="7835715"/>
<evidence type="ECO:0000256" key="3">
    <source>
        <dbReference type="ARBA" id="ARBA00023055"/>
    </source>
</evidence>
<dbReference type="RefSeq" id="XP_001019109.2">
    <property type="nucleotide sequence ID" value="XM_001019109.3"/>
</dbReference>
<dbReference type="InterPro" id="IPR026854">
    <property type="entry name" value="VPS13_N"/>
</dbReference>
<evidence type="ECO:0000313" key="8">
    <source>
        <dbReference type="Proteomes" id="UP000009168"/>
    </source>
</evidence>
<accession>Q23QM4</accession>
<dbReference type="Gene3D" id="2.30.29.30">
    <property type="entry name" value="Pleckstrin-homology domain (PH domain)/Phosphotyrosine-binding domain (PTB)"/>
    <property type="match status" value="1"/>
</dbReference>
<dbReference type="InParanoid" id="Q23QM4"/>